<feature type="compositionally biased region" description="Basic and acidic residues" evidence="1">
    <location>
        <begin position="29"/>
        <end position="41"/>
    </location>
</feature>
<evidence type="ECO:0000256" key="1">
    <source>
        <dbReference type="SAM" id="MobiDB-lite"/>
    </source>
</evidence>
<accession>A0A232EJ01</accession>
<dbReference type="AlphaFoldDB" id="A0A232EJ01"/>
<feature type="compositionally biased region" description="Polar residues" evidence="1">
    <location>
        <begin position="115"/>
        <end position="128"/>
    </location>
</feature>
<dbReference type="Proteomes" id="UP000215335">
    <property type="component" value="Unassembled WGS sequence"/>
</dbReference>
<gene>
    <name evidence="2" type="ORF">TSAR_008473</name>
</gene>
<feature type="region of interest" description="Disordered" evidence="1">
    <location>
        <begin position="1"/>
        <end position="46"/>
    </location>
</feature>
<comment type="caution">
    <text evidence="2">The sequence shown here is derived from an EMBL/GenBank/DDBJ whole genome shotgun (WGS) entry which is preliminary data.</text>
</comment>
<feature type="region of interest" description="Disordered" evidence="1">
    <location>
        <begin position="59"/>
        <end position="170"/>
    </location>
</feature>
<protein>
    <submittedName>
        <fullName evidence="2">Uncharacterized protein</fullName>
    </submittedName>
</protein>
<feature type="compositionally biased region" description="Low complexity" evidence="1">
    <location>
        <begin position="153"/>
        <end position="164"/>
    </location>
</feature>
<evidence type="ECO:0000313" key="3">
    <source>
        <dbReference type="Proteomes" id="UP000215335"/>
    </source>
</evidence>
<feature type="non-terminal residue" evidence="2">
    <location>
        <position position="170"/>
    </location>
</feature>
<organism evidence="2 3">
    <name type="scientific">Trichomalopsis sarcophagae</name>
    <dbReference type="NCBI Taxonomy" id="543379"/>
    <lineage>
        <taxon>Eukaryota</taxon>
        <taxon>Metazoa</taxon>
        <taxon>Ecdysozoa</taxon>
        <taxon>Arthropoda</taxon>
        <taxon>Hexapoda</taxon>
        <taxon>Insecta</taxon>
        <taxon>Pterygota</taxon>
        <taxon>Neoptera</taxon>
        <taxon>Endopterygota</taxon>
        <taxon>Hymenoptera</taxon>
        <taxon>Apocrita</taxon>
        <taxon>Proctotrupomorpha</taxon>
        <taxon>Chalcidoidea</taxon>
        <taxon>Pteromalidae</taxon>
        <taxon>Pteromalinae</taxon>
        <taxon>Trichomalopsis</taxon>
    </lineage>
</organism>
<dbReference type="EMBL" id="NNAY01004115">
    <property type="protein sequence ID" value="OXU18349.1"/>
    <property type="molecule type" value="Genomic_DNA"/>
</dbReference>
<sequence length="170" mass="17001">MEPNLKNLDEEGRGSEAEGYRAAPPSQLEVEHPTAKPEGKSVKGNTAYNTLTRWITGAASTSKNLNSAPAGDSSQNRTEVVAGGSSGEPSRNPEPSQGGQVGMGVDLQRPPAGANTRTAASTSKNLNSDPAGASTAGDSSQNPTEVVAGGSSGEPSGNPEPSQGGQVGMG</sequence>
<proteinExistence type="predicted"/>
<evidence type="ECO:0000313" key="2">
    <source>
        <dbReference type="EMBL" id="OXU18349.1"/>
    </source>
</evidence>
<keyword evidence="3" id="KW-1185">Reference proteome</keyword>
<name>A0A232EJ01_9HYME</name>
<feature type="compositionally biased region" description="Basic and acidic residues" evidence="1">
    <location>
        <begin position="7"/>
        <end position="19"/>
    </location>
</feature>
<reference evidence="2 3" key="1">
    <citation type="journal article" date="2017" name="Curr. Biol.">
        <title>The Evolution of Venom by Co-option of Single-Copy Genes.</title>
        <authorList>
            <person name="Martinson E.O."/>
            <person name="Mrinalini"/>
            <person name="Kelkar Y.D."/>
            <person name="Chang C.H."/>
            <person name="Werren J.H."/>
        </authorList>
    </citation>
    <scope>NUCLEOTIDE SEQUENCE [LARGE SCALE GENOMIC DNA]</scope>
    <source>
        <strain evidence="2 3">Alberta</strain>
        <tissue evidence="2">Whole body</tissue>
    </source>
</reference>
<feature type="compositionally biased region" description="Polar residues" evidence="1">
    <location>
        <begin position="87"/>
        <end position="98"/>
    </location>
</feature>
<feature type="compositionally biased region" description="Polar residues" evidence="1">
    <location>
        <begin position="59"/>
        <end position="78"/>
    </location>
</feature>